<dbReference type="Gene3D" id="3.40.50.2300">
    <property type="match status" value="1"/>
</dbReference>
<comment type="caution">
    <text evidence="3">The sequence shown here is derived from an EMBL/GenBank/DDBJ whole genome shotgun (WGS) entry which is preliminary data.</text>
</comment>
<name>A0AAE3VHW8_9BACT</name>
<evidence type="ECO:0000256" key="1">
    <source>
        <dbReference type="ARBA" id="ARBA00022849"/>
    </source>
</evidence>
<dbReference type="SMART" id="SM00226">
    <property type="entry name" value="LMWPc"/>
    <property type="match status" value="1"/>
</dbReference>
<organism evidence="3 4">
    <name type="scientific">Oligosphaera ethanolica</name>
    <dbReference type="NCBI Taxonomy" id="760260"/>
    <lineage>
        <taxon>Bacteria</taxon>
        <taxon>Pseudomonadati</taxon>
        <taxon>Lentisphaerota</taxon>
        <taxon>Oligosphaeria</taxon>
        <taxon>Oligosphaerales</taxon>
        <taxon>Oligosphaeraceae</taxon>
        <taxon>Oligosphaera</taxon>
    </lineage>
</organism>
<dbReference type="AlphaFoldDB" id="A0AAE3VHW8"/>
<dbReference type="GO" id="GO:0008794">
    <property type="term" value="F:arsenate reductase (glutaredoxin) activity"/>
    <property type="evidence" value="ECO:0007669"/>
    <property type="project" value="UniProtKB-EC"/>
</dbReference>
<reference evidence="3" key="1">
    <citation type="submission" date="2023-07" db="EMBL/GenBank/DDBJ databases">
        <title>Genomic Encyclopedia of Type Strains, Phase IV (KMG-IV): sequencing the most valuable type-strain genomes for metagenomic binning, comparative biology and taxonomic classification.</title>
        <authorList>
            <person name="Goeker M."/>
        </authorList>
    </citation>
    <scope>NUCLEOTIDE SEQUENCE</scope>
    <source>
        <strain evidence="3">DSM 24202</strain>
    </source>
</reference>
<dbReference type="EMBL" id="JAUSVL010000001">
    <property type="protein sequence ID" value="MDQ0290618.1"/>
    <property type="molecule type" value="Genomic_DNA"/>
</dbReference>
<dbReference type="CDD" id="cd16345">
    <property type="entry name" value="LMWP_ArsC"/>
    <property type="match status" value="1"/>
</dbReference>
<keyword evidence="1" id="KW-0059">Arsenical resistance</keyword>
<sequence length="146" mass="16048">MSDKKIKILFLCTGNSCRSQMAEGWARALKRATIEPYSAGIEKHGMNPYAMKVMGEAGVDISGQHSKLLAELAGVVFDVVVTVCGHANEQCPWFPGKTKVVHVGFEDPPALAKACRTEEEKLAVYRRVRDEIRAFVESLPEALAEL</sequence>
<dbReference type="RefSeq" id="WP_307262284.1">
    <property type="nucleotide sequence ID" value="NZ_JAUSVL010000001.1"/>
</dbReference>
<keyword evidence="3" id="KW-0560">Oxidoreductase</keyword>
<dbReference type="SUPFAM" id="SSF52788">
    <property type="entry name" value="Phosphotyrosine protein phosphatases I"/>
    <property type="match status" value="1"/>
</dbReference>
<accession>A0AAE3VHW8</accession>
<protein>
    <submittedName>
        <fullName evidence="3">Arsenate reductase</fullName>
        <ecNumber evidence="3">1.20.4.1</ecNumber>
    </submittedName>
</protein>
<dbReference type="InterPro" id="IPR023485">
    <property type="entry name" value="Ptyr_pPase"/>
</dbReference>
<dbReference type="Pfam" id="PF01451">
    <property type="entry name" value="LMWPc"/>
    <property type="match status" value="1"/>
</dbReference>
<evidence type="ECO:0000313" key="4">
    <source>
        <dbReference type="Proteomes" id="UP001238163"/>
    </source>
</evidence>
<dbReference type="GO" id="GO:0046685">
    <property type="term" value="P:response to arsenic-containing substance"/>
    <property type="evidence" value="ECO:0007669"/>
    <property type="project" value="UniProtKB-KW"/>
</dbReference>
<dbReference type="InterPro" id="IPR036196">
    <property type="entry name" value="Ptyr_pPase_sf"/>
</dbReference>
<feature type="domain" description="Phosphotyrosine protein phosphatase I" evidence="2">
    <location>
        <begin position="6"/>
        <end position="142"/>
    </location>
</feature>
<dbReference type="Proteomes" id="UP001238163">
    <property type="component" value="Unassembled WGS sequence"/>
</dbReference>
<dbReference type="EC" id="1.20.4.1" evidence="3"/>
<dbReference type="PANTHER" id="PTHR43428:SF1">
    <property type="entry name" value="ARSENATE REDUCTASE"/>
    <property type="match status" value="1"/>
</dbReference>
<evidence type="ECO:0000313" key="3">
    <source>
        <dbReference type="EMBL" id="MDQ0290618.1"/>
    </source>
</evidence>
<gene>
    <name evidence="3" type="ORF">J3R75_002725</name>
</gene>
<dbReference type="PANTHER" id="PTHR43428">
    <property type="entry name" value="ARSENATE REDUCTASE"/>
    <property type="match status" value="1"/>
</dbReference>
<keyword evidence="4" id="KW-1185">Reference proteome</keyword>
<proteinExistence type="predicted"/>
<evidence type="ECO:0000259" key="2">
    <source>
        <dbReference type="SMART" id="SM00226"/>
    </source>
</evidence>